<dbReference type="GO" id="GO:0008757">
    <property type="term" value="F:S-adenosylmethionine-dependent methyltransferase activity"/>
    <property type="evidence" value="ECO:0007669"/>
    <property type="project" value="InterPro"/>
</dbReference>
<dbReference type="Gene3D" id="3.40.50.150">
    <property type="entry name" value="Vaccinia Virus protein VP39"/>
    <property type="match status" value="1"/>
</dbReference>
<feature type="domain" description="Methyltransferase type 11" evidence="2">
    <location>
        <begin position="165"/>
        <end position="241"/>
    </location>
</feature>
<organism evidence="3 4">
    <name type="scientific">Chrysochromulina tobinii</name>
    <dbReference type="NCBI Taxonomy" id="1460289"/>
    <lineage>
        <taxon>Eukaryota</taxon>
        <taxon>Haptista</taxon>
        <taxon>Haptophyta</taxon>
        <taxon>Prymnesiophyceae</taxon>
        <taxon>Prymnesiales</taxon>
        <taxon>Chrysochromulinaceae</taxon>
        <taxon>Chrysochromulina</taxon>
    </lineage>
</organism>
<dbReference type="CDD" id="cd02440">
    <property type="entry name" value="AdoMet_MTases"/>
    <property type="match status" value="1"/>
</dbReference>
<dbReference type="EMBL" id="JWZX01002392">
    <property type="protein sequence ID" value="KOO29589.1"/>
    <property type="molecule type" value="Genomic_DNA"/>
</dbReference>
<dbReference type="SUPFAM" id="SSF53335">
    <property type="entry name" value="S-adenosyl-L-methionine-dependent methyltransferases"/>
    <property type="match status" value="1"/>
</dbReference>
<evidence type="ECO:0000313" key="3">
    <source>
        <dbReference type="EMBL" id="KOO29589.1"/>
    </source>
</evidence>
<dbReference type="PANTHER" id="PTHR43036">
    <property type="entry name" value="OSJNBB0011N17.9 PROTEIN"/>
    <property type="match status" value="1"/>
</dbReference>
<dbReference type="Proteomes" id="UP000037460">
    <property type="component" value="Unassembled WGS sequence"/>
</dbReference>
<keyword evidence="1" id="KW-0732">Signal</keyword>
<dbReference type="OrthoDB" id="2013972at2759"/>
<evidence type="ECO:0000256" key="1">
    <source>
        <dbReference type="SAM" id="SignalP"/>
    </source>
</evidence>
<feature type="chain" id="PRO_5012475253" description="Methyltransferase type 11 domain-containing protein" evidence="1">
    <location>
        <begin position="16"/>
        <end position="308"/>
    </location>
</feature>
<dbReference type="PANTHER" id="PTHR43036:SF2">
    <property type="entry name" value="OS04G0481300 PROTEIN"/>
    <property type="match status" value="1"/>
</dbReference>
<evidence type="ECO:0000259" key="2">
    <source>
        <dbReference type="Pfam" id="PF08241"/>
    </source>
</evidence>
<reference evidence="4" key="1">
    <citation type="journal article" date="2015" name="PLoS Genet.">
        <title>Genome Sequence and Transcriptome Analyses of Chrysochromulina tobin: Metabolic Tools for Enhanced Algal Fitness in the Prominent Order Prymnesiales (Haptophyceae).</title>
        <authorList>
            <person name="Hovde B.T."/>
            <person name="Deodato C.R."/>
            <person name="Hunsperger H.M."/>
            <person name="Ryken S.A."/>
            <person name="Yost W."/>
            <person name="Jha R.K."/>
            <person name="Patterson J."/>
            <person name="Monnat R.J. Jr."/>
            <person name="Barlow S.B."/>
            <person name="Starkenburg S.R."/>
            <person name="Cattolico R.A."/>
        </authorList>
    </citation>
    <scope>NUCLEOTIDE SEQUENCE</scope>
    <source>
        <strain evidence="4">CCMP291</strain>
    </source>
</reference>
<dbReference type="Pfam" id="PF08241">
    <property type="entry name" value="Methyltransf_11"/>
    <property type="match status" value="1"/>
</dbReference>
<dbReference type="InterPro" id="IPR013216">
    <property type="entry name" value="Methyltransf_11"/>
</dbReference>
<keyword evidence="4" id="KW-1185">Reference proteome</keyword>
<dbReference type="AlphaFoldDB" id="A0A0M0JSM5"/>
<accession>A0A0M0JSM5</accession>
<evidence type="ECO:0000313" key="4">
    <source>
        <dbReference type="Proteomes" id="UP000037460"/>
    </source>
</evidence>
<gene>
    <name evidence="3" type="ORF">Ctob_007329</name>
</gene>
<comment type="caution">
    <text evidence="3">The sequence shown here is derived from an EMBL/GenBank/DDBJ whole genome shotgun (WGS) entry which is preliminary data.</text>
</comment>
<sequence>MVIGVVWTVLLPALALPAASRRAALATGGMLLLQPLPASSTVAGDREVVTTIEVVAVKGKPPVKVTRPRLTGAGDPAWTFGQRDISSAIYAEPFPAKFPYAAADFKRLDEAPDTEFYKFPKLVYHIDEGAVSALTRYYDAQIPDGSDVLDICSSWVSHFPRDFPTRMKSLVGVGISEIELACNDQLSRHVAQDLNQNPKLPFPDRSFDCVTCVVSFDYLTRPLEVIKEVVRVLRPGGQVILSQSNRCFFTKAVGVWTRDMSDAAHLRVLGTYVHFAGGLDEPRALDISPRGPGTNDPMFIVKSTRRAA</sequence>
<feature type="signal peptide" evidence="1">
    <location>
        <begin position="1"/>
        <end position="15"/>
    </location>
</feature>
<name>A0A0M0JSM5_9EUKA</name>
<proteinExistence type="predicted"/>
<dbReference type="InterPro" id="IPR029063">
    <property type="entry name" value="SAM-dependent_MTases_sf"/>
</dbReference>
<protein>
    <recommendedName>
        <fullName evidence="2">Methyltransferase type 11 domain-containing protein</fullName>
    </recommendedName>
</protein>